<reference evidence="2" key="1">
    <citation type="submission" date="2017-02" db="EMBL/GenBank/DDBJ databases">
        <authorList>
            <person name="Tafer H."/>
            <person name="Lopandic K."/>
        </authorList>
    </citation>
    <scope>NUCLEOTIDE SEQUENCE [LARGE SCALE GENOMIC DNA]</scope>
    <source>
        <strain evidence="2">CBS 366.77</strain>
    </source>
</reference>
<comment type="caution">
    <text evidence="1">The sequence shown here is derived from an EMBL/GenBank/DDBJ whole genome shotgun (WGS) entry which is preliminary data.</text>
</comment>
<dbReference type="GO" id="GO:0003824">
    <property type="term" value="F:catalytic activity"/>
    <property type="evidence" value="ECO:0007669"/>
    <property type="project" value="InterPro"/>
</dbReference>
<dbReference type="GO" id="GO:0009116">
    <property type="term" value="P:nucleoside metabolic process"/>
    <property type="evidence" value="ECO:0007669"/>
    <property type="project" value="InterPro"/>
</dbReference>
<organism evidence="1 2">
    <name type="scientific">Aspergillus sclerotialis</name>
    <dbReference type="NCBI Taxonomy" id="2070753"/>
    <lineage>
        <taxon>Eukaryota</taxon>
        <taxon>Fungi</taxon>
        <taxon>Dikarya</taxon>
        <taxon>Ascomycota</taxon>
        <taxon>Pezizomycotina</taxon>
        <taxon>Eurotiomycetes</taxon>
        <taxon>Eurotiomycetidae</taxon>
        <taxon>Eurotiales</taxon>
        <taxon>Aspergillaceae</taxon>
        <taxon>Aspergillus</taxon>
        <taxon>Aspergillus subgen. Polypaecilum</taxon>
    </lineage>
</organism>
<proteinExistence type="predicted"/>
<sequence>MYLLYGSIQKVHLNKSESKPTAGRPAVVHYDETGERAEEQFIWGRALDEPTPLLLTAMGKAETAAVFGESKMLQYIAEIVRKDPVTFTHPWPEQDVLFELNYDHTTIESEGYGFSHCNPDRIWPRQPRETQDSIVHYDLIASGDHLMRHEATRDQLSHKQGVLCFETETTSLKYAAQYLVIRGICDYADSHSSKLWHAYAAVAAAAYAKEDLSFIPKVSKTTPLWQQTPRPRRSSMLCS</sequence>
<protein>
    <submittedName>
        <fullName evidence="1">NACHT domain protein</fullName>
    </submittedName>
</protein>
<dbReference type="PANTHER" id="PTHR46082:SF11">
    <property type="entry name" value="AAA+ ATPASE DOMAIN-CONTAINING PROTEIN-RELATED"/>
    <property type="match status" value="1"/>
</dbReference>
<keyword evidence="2" id="KW-1185">Reference proteome</keyword>
<gene>
    <name evidence="1" type="ORF">PHISCL_09671</name>
</gene>
<dbReference type="InterPro" id="IPR053137">
    <property type="entry name" value="NLR-like"/>
</dbReference>
<dbReference type="AlphaFoldDB" id="A0A3A2ZLF0"/>
<dbReference type="EMBL" id="MVGC01000651">
    <property type="protein sequence ID" value="RJE17991.1"/>
    <property type="molecule type" value="Genomic_DNA"/>
</dbReference>
<dbReference type="PANTHER" id="PTHR46082">
    <property type="entry name" value="ATP/GTP-BINDING PROTEIN-RELATED"/>
    <property type="match status" value="1"/>
</dbReference>
<name>A0A3A2ZLF0_9EURO</name>
<evidence type="ECO:0000313" key="1">
    <source>
        <dbReference type="EMBL" id="RJE17991.1"/>
    </source>
</evidence>
<dbReference type="SUPFAM" id="SSF53167">
    <property type="entry name" value="Purine and uridine phosphorylases"/>
    <property type="match status" value="1"/>
</dbReference>
<dbReference type="OrthoDB" id="1577640at2759"/>
<dbReference type="Proteomes" id="UP000266188">
    <property type="component" value="Unassembled WGS sequence"/>
</dbReference>
<evidence type="ECO:0000313" key="2">
    <source>
        <dbReference type="Proteomes" id="UP000266188"/>
    </source>
</evidence>
<dbReference type="Gene3D" id="3.40.50.1580">
    <property type="entry name" value="Nucleoside phosphorylase domain"/>
    <property type="match status" value="1"/>
</dbReference>
<dbReference type="STRING" id="2070753.A0A3A2ZLF0"/>
<accession>A0A3A2ZLF0</accession>
<dbReference type="InterPro" id="IPR035994">
    <property type="entry name" value="Nucleoside_phosphorylase_sf"/>
</dbReference>